<dbReference type="AlphaFoldDB" id="A0A2P2JYD6"/>
<evidence type="ECO:0000313" key="1">
    <source>
        <dbReference type="EMBL" id="MBW98486.1"/>
    </source>
</evidence>
<accession>A0A2P2JYD6</accession>
<protein>
    <submittedName>
        <fullName evidence="1">Uncharacterized protein</fullName>
    </submittedName>
</protein>
<reference evidence="1" key="1">
    <citation type="submission" date="2018-02" db="EMBL/GenBank/DDBJ databases">
        <title>Rhizophora mucronata_Transcriptome.</title>
        <authorList>
            <person name="Meera S.P."/>
            <person name="Sreeshan A."/>
            <person name="Augustine A."/>
        </authorList>
    </citation>
    <scope>NUCLEOTIDE SEQUENCE</scope>
    <source>
        <tissue evidence="1">Leaf</tissue>
    </source>
</reference>
<organism evidence="1">
    <name type="scientific">Rhizophora mucronata</name>
    <name type="common">Asiatic mangrove</name>
    <dbReference type="NCBI Taxonomy" id="61149"/>
    <lineage>
        <taxon>Eukaryota</taxon>
        <taxon>Viridiplantae</taxon>
        <taxon>Streptophyta</taxon>
        <taxon>Embryophyta</taxon>
        <taxon>Tracheophyta</taxon>
        <taxon>Spermatophyta</taxon>
        <taxon>Magnoliopsida</taxon>
        <taxon>eudicotyledons</taxon>
        <taxon>Gunneridae</taxon>
        <taxon>Pentapetalae</taxon>
        <taxon>rosids</taxon>
        <taxon>fabids</taxon>
        <taxon>Malpighiales</taxon>
        <taxon>Rhizophoraceae</taxon>
        <taxon>Rhizophora</taxon>
    </lineage>
</organism>
<proteinExistence type="predicted"/>
<sequence length="29" mass="3128">MNQNGTVGQTKVNLLKLKKRAINSASESP</sequence>
<dbReference type="EMBL" id="GGEC01018003">
    <property type="protein sequence ID" value="MBW98486.1"/>
    <property type="molecule type" value="Transcribed_RNA"/>
</dbReference>
<name>A0A2P2JYD6_RHIMU</name>